<dbReference type="EMBL" id="LCQD01000033">
    <property type="protein sequence ID" value="KKW10620.1"/>
    <property type="molecule type" value="Genomic_DNA"/>
</dbReference>
<accession>A0A0G1VWF0</accession>
<sequence length="60" mass="6834">MGRGVTWKEAMGVVTQEEIMGAVARAWCYPENEEKVMDIELAIAASKEVCKLFNIEWENK</sequence>
<evidence type="ECO:0000313" key="2">
    <source>
        <dbReference type="Proteomes" id="UP000034588"/>
    </source>
</evidence>
<dbReference type="AlphaFoldDB" id="A0A0G1VWF0"/>
<reference evidence="1 2" key="1">
    <citation type="journal article" date="2015" name="Nature">
        <title>rRNA introns, odd ribosomes, and small enigmatic genomes across a large radiation of phyla.</title>
        <authorList>
            <person name="Brown C.T."/>
            <person name="Hug L.A."/>
            <person name="Thomas B.C."/>
            <person name="Sharon I."/>
            <person name="Castelle C.J."/>
            <person name="Singh A."/>
            <person name="Wilkins M.J."/>
            <person name="Williams K.H."/>
            <person name="Banfield J.F."/>
        </authorList>
    </citation>
    <scope>NUCLEOTIDE SEQUENCE [LARGE SCALE GENOMIC DNA]</scope>
</reference>
<proteinExistence type="predicted"/>
<dbReference type="Proteomes" id="UP000034588">
    <property type="component" value="Unassembled WGS sequence"/>
</dbReference>
<organism evidence="1 2">
    <name type="scientific">Candidatus Gottesmanbacteria bacterium GW2011_GWB1_49_7</name>
    <dbReference type="NCBI Taxonomy" id="1618448"/>
    <lineage>
        <taxon>Bacteria</taxon>
        <taxon>Candidatus Gottesmaniibacteriota</taxon>
    </lineage>
</organism>
<protein>
    <submittedName>
        <fullName evidence="1">Uncharacterized protein</fullName>
    </submittedName>
</protein>
<name>A0A0G1VWF0_9BACT</name>
<gene>
    <name evidence="1" type="ORF">UY48_C0033G0008</name>
</gene>
<comment type="caution">
    <text evidence="1">The sequence shown here is derived from an EMBL/GenBank/DDBJ whole genome shotgun (WGS) entry which is preliminary data.</text>
</comment>
<evidence type="ECO:0000313" key="1">
    <source>
        <dbReference type="EMBL" id="KKW10620.1"/>
    </source>
</evidence>